<sequence>MYNNYNDNSYGGSYGGQGKEQRHGQNYSSGELFSSAKVLSEAAQSVYNHEPGKVNKAKVAVAASNILGATGVDENKGFGMYVDKAADYLNKHDSSSDIATRGKSSHSSGGFGGSGGYGNKSGVNDRYGGGYGNNNESEYGSGRSGGGGYGNNNVVGYGGGRSGGGYGVDDRSKSGYGRYDGGYGDGRRLSDGYGAENLSSGGYGYGGRKSSEYRDGNRPSGGYGGRSGCGFGNERYGSGYGNESEELYGGGYGRDGRESRPNYGYNYNN</sequence>
<keyword evidence="2" id="KW-1185">Reference proteome</keyword>
<evidence type="ECO:0000313" key="1">
    <source>
        <dbReference type="EMBL" id="CAJ2648084.1"/>
    </source>
</evidence>
<protein>
    <submittedName>
        <fullName evidence="1">Uncharacterized protein</fullName>
    </submittedName>
</protein>
<dbReference type="EMBL" id="CASHSV030000109">
    <property type="protein sequence ID" value="CAJ2648084.1"/>
    <property type="molecule type" value="Genomic_DNA"/>
</dbReference>
<accession>A0ACB0JW61</accession>
<proteinExistence type="predicted"/>
<organism evidence="1 2">
    <name type="scientific">Trifolium pratense</name>
    <name type="common">Red clover</name>
    <dbReference type="NCBI Taxonomy" id="57577"/>
    <lineage>
        <taxon>Eukaryota</taxon>
        <taxon>Viridiplantae</taxon>
        <taxon>Streptophyta</taxon>
        <taxon>Embryophyta</taxon>
        <taxon>Tracheophyta</taxon>
        <taxon>Spermatophyta</taxon>
        <taxon>Magnoliopsida</taxon>
        <taxon>eudicotyledons</taxon>
        <taxon>Gunneridae</taxon>
        <taxon>Pentapetalae</taxon>
        <taxon>rosids</taxon>
        <taxon>fabids</taxon>
        <taxon>Fabales</taxon>
        <taxon>Fabaceae</taxon>
        <taxon>Papilionoideae</taxon>
        <taxon>50 kb inversion clade</taxon>
        <taxon>NPAAA clade</taxon>
        <taxon>Hologalegina</taxon>
        <taxon>IRL clade</taxon>
        <taxon>Trifolieae</taxon>
        <taxon>Trifolium</taxon>
    </lineage>
</organism>
<dbReference type="Proteomes" id="UP001177021">
    <property type="component" value="Unassembled WGS sequence"/>
</dbReference>
<evidence type="ECO:0000313" key="2">
    <source>
        <dbReference type="Proteomes" id="UP001177021"/>
    </source>
</evidence>
<gene>
    <name evidence="1" type="ORF">MILVUS5_LOCUS16487</name>
</gene>
<name>A0ACB0JW61_TRIPR</name>
<comment type="caution">
    <text evidence="1">The sequence shown here is derived from an EMBL/GenBank/DDBJ whole genome shotgun (WGS) entry which is preliminary data.</text>
</comment>
<reference evidence="1" key="1">
    <citation type="submission" date="2023-10" db="EMBL/GenBank/DDBJ databases">
        <authorList>
            <person name="Rodriguez Cubillos JULIANA M."/>
            <person name="De Vega J."/>
        </authorList>
    </citation>
    <scope>NUCLEOTIDE SEQUENCE</scope>
</reference>